<keyword evidence="8" id="KW-0460">Magnesium</keyword>
<evidence type="ECO:0000256" key="5">
    <source>
        <dbReference type="ARBA" id="ARBA00022741"/>
    </source>
</evidence>
<dbReference type="NCBIfam" id="NF003705">
    <property type="entry name" value="PRK05322.1"/>
    <property type="match status" value="1"/>
</dbReference>
<dbReference type="InterPro" id="IPR013750">
    <property type="entry name" value="GHMP_kinase_C_dom"/>
</dbReference>
<dbReference type="GO" id="GO:0006012">
    <property type="term" value="P:galactose metabolic process"/>
    <property type="evidence" value="ECO:0007669"/>
    <property type="project" value="UniProtKB-UniRule"/>
</dbReference>
<dbReference type="GO" id="GO:0046872">
    <property type="term" value="F:metal ion binding"/>
    <property type="evidence" value="ECO:0007669"/>
    <property type="project" value="UniProtKB-KW"/>
</dbReference>
<feature type="domain" description="GHMP kinase C-terminal" evidence="13">
    <location>
        <begin position="285"/>
        <end position="365"/>
    </location>
</feature>
<keyword evidence="4" id="KW-0479">Metal-binding</keyword>
<keyword evidence="6 15" id="KW-0418">Kinase</keyword>
<feature type="domain" description="Galactokinase N-terminal" evidence="14">
    <location>
        <begin position="10"/>
        <end position="58"/>
    </location>
</feature>
<dbReference type="PROSITE" id="PS00106">
    <property type="entry name" value="GALACTOKINASE"/>
    <property type="match status" value="1"/>
</dbReference>
<dbReference type="FunFam" id="3.30.70.890:FF:000001">
    <property type="entry name" value="Galactokinase"/>
    <property type="match status" value="1"/>
</dbReference>
<dbReference type="PROSITE" id="PS00627">
    <property type="entry name" value="GHMP_KINASES_ATP"/>
    <property type="match status" value="1"/>
</dbReference>
<dbReference type="InterPro" id="IPR006203">
    <property type="entry name" value="GHMP_knse_ATP-bd_CS"/>
</dbReference>
<keyword evidence="2" id="KW-0963">Cytoplasm</keyword>
<dbReference type="EC" id="2.7.1.6" evidence="11"/>
<dbReference type="InterPro" id="IPR006204">
    <property type="entry name" value="GHMP_kinase_N_dom"/>
</dbReference>
<dbReference type="PIRSF" id="PIRSF000530">
    <property type="entry name" value="Galactokinase"/>
    <property type="match status" value="1"/>
</dbReference>
<dbReference type="EMBL" id="PZZP01000001">
    <property type="protein sequence ID" value="PTM59154.1"/>
    <property type="molecule type" value="Genomic_DNA"/>
</dbReference>
<evidence type="ECO:0000256" key="4">
    <source>
        <dbReference type="ARBA" id="ARBA00022723"/>
    </source>
</evidence>
<dbReference type="AlphaFoldDB" id="A0A2T4ZB77"/>
<evidence type="ECO:0000259" key="13">
    <source>
        <dbReference type="Pfam" id="PF08544"/>
    </source>
</evidence>
<keyword evidence="5" id="KW-0547">Nucleotide-binding</keyword>
<gene>
    <name evidence="15" type="ORF">C8J48_1756</name>
</gene>
<dbReference type="InterPro" id="IPR000705">
    <property type="entry name" value="Galactokinase"/>
</dbReference>
<evidence type="ECO:0000259" key="14">
    <source>
        <dbReference type="Pfam" id="PF10509"/>
    </source>
</evidence>
<evidence type="ECO:0000256" key="6">
    <source>
        <dbReference type="ARBA" id="ARBA00022777"/>
    </source>
</evidence>
<dbReference type="SUPFAM" id="SSF54211">
    <property type="entry name" value="Ribosomal protein S5 domain 2-like"/>
    <property type="match status" value="1"/>
</dbReference>
<dbReference type="GO" id="GO:0005524">
    <property type="term" value="F:ATP binding"/>
    <property type="evidence" value="ECO:0007669"/>
    <property type="project" value="UniProtKB-UniRule"/>
</dbReference>
<dbReference type="SUPFAM" id="SSF55060">
    <property type="entry name" value="GHMP Kinase, C-terminal domain"/>
    <property type="match status" value="1"/>
</dbReference>
<dbReference type="PRINTS" id="PR00959">
    <property type="entry name" value="MEVGALKINASE"/>
</dbReference>
<evidence type="ECO:0000256" key="1">
    <source>
        <dbReference type="ARBA" id="ARBA00006566"/>
    </source>
</evidence>
<comment type="similarity">
    <text evidence="1">Belongs to the GHMP kinase family. GalK subfamily.</text>
</comment>
<dbReference type="InterPro" id="IPR019741">
    <property type="entry name" value="Galactokinase_CS"/>
</dbReference>
<dbReference type="FunFam" id="3.30.230.10:FF:000017">
    <property type="entry name" value="Galactokinase"/>
    <property type="match status" value="1"/>
</dbReference>
<evidence type="ECO:0000256" key="9">
    <source>
        <dbReference type="ARBA" id="ARBA00023144"/>
    </source>
</evidence>
<dbReference type="Gene3D" id="3.30.230.10">
    <property type="match status" value="1"/>
</dbReference>
<dbReference type="Pfam" id="PF08544">
    <property type="entry name" value="GHMP_kinases_C"/>
    <property type="match status" value="1"/>
</dbReference>
<evidence type="ECO:0000256" key="11">
    <source>
        <dbReference type="NCBIfam" id="TIGR00131"/>
    </source>
</evidence>
<dbReference type="Pfam" id="PF00288">
    <property type="entry name" value="GHMP_kinases_N"/>
    <property type="match status" value="1"/>
</dbReference>
<dbReference type="Pfam" id="PF10509">
    <property type="entry name" value="GalKase_gal_bdg"/>
    <property type="match status" value="1"/>
</dbReference>
<dbReference type="InterPro" id="IPR019539">
    <property type="entry name" value="GalKase_N"/>
</dbReference>
<protein>
    <recommendedName>
        <fullName evidence="11">Galactokinase</fullName>
        <ecNumber evidence="11">2.7.1.6</ecNumber>
    </recommendedName>
</protein>
<proteinExistence type="inferred from homology"/>
<dbReference type="OrthoDB" id="250531at2"/>
<evidence type="ECO:0000256" key="7">
    <source>
        <dbReference type="ARBA" id="ARBA00022840"/>
    </source>
</evidence>
<evidence type="ECO:0000313" key="15">
    <source>
        <dbReference type="EMBL" id="PTM59154.1"/>
    </source>
</evidence>
<dbReference type="GO" id="GO:0004335">
    <property type="term" value="F:galactokinase activity"/>
    <property type="evidence" value="ECO:0007669"/>
    <property type="project" value="UniProtKB-UniRule"/>
</dbReference>
<dbReference type="PRINTS" id="PR00473">
    <property type="entry name" value="GALCTOKINASE"/>
</dbReference>
<evidence type="ECO:0000256" key="2">
    <source>
        <dbReference type="ARBA" id="ARBA00022490"/>
    </source>
</evidence>
<dbReference type="InterPro" id="IPR020568">
    <property type="entry name" value="Ribosomal_Su5_D2-typ_SF"/>
</dbReference>
<dbReference type="InterPro" id="IPR036554">
    <property type="entry name" value="GHMP_kinase_C_sf"/>
</dbReference>
<keyword evidence="9" id="KW-0299">Galactose metabolism</keyword>
<dbReference type="Proteomes" id="UP000241639">
    <property type="component" value="Unassembled WGS sequence"/>
</dbReference>
<dbReference type="GO" id="GO:0005829">
    <property type="term" value="C:cytosol"/>
    <property type="evidence" value="ECO:0007669"/>
    <property type="project" value="TreeGrafter"/>
</dbReference>
<dbReference type="PANTHER" id="PTHR10457:SF7">
    <property type="entry name" value="GALACTOKINASE-RELATED"/>
    <property type="match status" value="1"/>
</dbReference>
<name>A0A2T4ZB77_9BACL</name>
<evidence type="ECO:0000256" key="8">
    <source>
        <dbReference type="ARBA" id="ARBA00022842"/>
    </source>
</evidence>
<dbReference type="Gene3D" id="3.30.70.890">
    <property type="entry name" value="GHMP kinase, C-terminal domain"/>
    <property type="match status" value="1"/>
</dbReference>
<accession>A0A2T4ZB77</accession>
<keyword evidence="16" id="KW-1185">Reference proteome</keyword>
<evidence type="ECO:0000256" key="10">
    <source>
        <dbReference type="ARBA" id="ARBA00023277"/>
    </source>
</evidence>
<feature type="domain" description="GHMP kinase N-terminal" evidence="12">
    <location>
        <begin position="93"/>
        <end position="180"/>
    </location>
</feature>
<keyword evidence="3" id="KW-0808">Transferase</keyword>
<dbReference type="InterPro" id="IPR006206">
    <property type="entry name" value="Mevalonate/galactokinase"/>
</dbReference>
<dbReference type="PANTHER" id="PTHR10457">
    <property type="entry name" value="MEVALONATE KINASE/GALACTOKINASE"/>
    <property type="match status" value="1"/>
</dbReference>
<dbReference type="NCBIfam" id="TIGR00131">
    <property type="entry name" value="gal_kin"/>
    <property type="match status" value="1"/>
</dbReference>
<dbReference type="InterPro" id="IPR014721">
    <property type="entry name" value="Ribsml_uS5_D2-typ_fold_subgr"/>
</dbReference>
<sequence length="397" mass="43590">MKGSAHLYDAFQQKFTAKPTQLFFAPGRINLIGDHTDYSGGFVFPAALDVGTWVAVRPRSDGKFRLASTQFPETWEGMGADVGDATVGGWTRYPRGVIRVMKEEGAALSGADLLFAGDMPVSAGLSSSASIQMATATALAALEPEKRWEKPALAHLVQKAENEFIGVQCGILDPFTSVMGREGHGILLRCDHMQFEWIPLELGDYQLIIIHSGKERGLDGSRYNERRAELEQGWRQLSALLPPDCRLADVTAEQWERLVPHLTSDESIKRLQHVITENDRVQQSAEALKRGDVAAFGKWMAASHRSLRDQYEVTGYELDALFEAAMADSACVGSRMTGAGFGGCTVHLVKATEAEGFVERVTTHYGKKTGLTPRVIPCRIGAGARERTQEVFSWRSS</sequence>
<keyword evidence="7" id="KW-0067">ATP-binding</keyword>
<organism evidence="15 16">
    <name type="scientific">Desmospora activa DSM 45169</name>
    <dbReference type="NCBI Taxonomy" id="1121389"/>
    <lineage>
        <taxon>Bacteria</taxon>
        <taxon>Bacillati</taxon>
        <taxon>Bacillota</taxon>
        <taxon>Bacilli</taxon>
        <taxon>Bacillales</taxon>
        <taxon>Thermoactinomycetaceae</taxon>
        <taxon>Desmospora</taxon>
    </lineage>
</organism>
<comment type="caution">
    <text evidence="15">The sequence shown here is derived from an EMBL/GenBank/DDBJ whole genome shotgun (WGS) entry which is preliminary data.</text>
</comment>
<evidence type="ECO:0000256" key="3">
    <source>
        <dbReference type="ARBA" id="ARBA00022679"/>
    </source>
</evidence>
<evidence type="ECO:0000313" key="16">
    <source>
        <dbReference type="Proteomes" id="UP000241639"/>
    </source>
</evidence>
<evidence type="ECO:0000259" key="12">
    <source>
        <dbReference type="Pfam" id="PF00288"/>
    </source>
</evidence>
<keyword evidence="10" id="KW-0119">Carbohydrate metabolism</keyword>
<dbReference type="RefSeq" id="WP_107725904.1">
    <property type="nucleotide sequence ID" value="NZ_PZZP01000001.1"/>
</dbReference>
<reference evidence="15 16" key="1">
    <citation type="submission" date="2018-04" db="EMBL/GenBank/DDBJ databases">
        <title>Genomic Encyclopedia of Archaeal and Bacterial Type Strains, Phase II (KMG-II): from individual species to whole genera.</title>
        <authorList>
            <person name="Goeker M."/>
        </authorList>
    </citation>
    <scope>NUCLEOTIDE SEQUENCE [LARGE SCALE GENOMIC DNA]</scope>
    <source>
        <strain evidence="15 16">DSM 45169</strain>
    </source>
</reference>